<name>A0AAE0KZK8_9CHLO</name>
<evidence type="ECO:0000313" key="1">
    <source>
        <dbReference type="EMBL" id="KAK3266462.1"/>
    </source>
</evidence>
<feature type="non-terminal residue" evidence="1">
    <location>
        <position position="112"/>
    </location>
</feature>
<proteinExistence type="predicted"/>
<sequence>MAGNRGGGAARAVAGDRMRRMEMVGDRWPCDQCCHMEMVGDQVRPRGVVASRCGSMEMAVIGAAACKSTGDQCCHMEMAGDQCCHVEMAGDHCCHVEMAGEQCCHVEMTGDR</sequence>
<evidence type="ECO:0000313" key="2">
    <source>
        <dbReference type="Proteomes" id="UP001190700"/>
    </source>
</evidence>
<keyword evidence="2" id="KW-1185">Reference proteome</keyword>
<dbReference type="Proteomes" id="UP001190700">
    <property type="component" value="Unassembled WGS sequence"/>
</dbReference>
<reference evidence="1 2" key="1">
    <citation type="journal article" date="2015" name="Genome Biol. Evol.">
        <title>Comparative Genomics of a Bacterivorous Green Alga Reveals Evolutionary Causalities and Consequences of Phago-Mixotrophic Mode of Nutrition.</title>
        <authorList>
            <person name="Burns J.A."/>
            <person name="Paasch A."/>
            <person name="Narechania A."/>
            <person name="Kim E."/>
        </authorList>
    </citation>
    <scope>NUCLEOTIDE SEQUENCE [LARGE SCALE GENOMIC DNA]</scope>
    <source>
        <strain evidence="1 2">PLY_AMNH</strain>
    </source>
</reference>
<dbReference type="AlphaFoldDB" id="A0AAE0KZK8"/>
<dbReference type="EMBL" id="LGRX02013053">
    <property type="protein sequence ID" value="KAK3266462.1"/>
    <property type="molecule type" value="Genomic_DNA"/>
</dbReference>
<protein>
    <submittedName>
        <fullName evidence="1">Uncharacterized protein</fullName>
    </submittedName>
</protein>
<accession>A0AAE0KZK8</accession>
<organism evidence="1 2">
    <name type="scientific">Cymbomonas tetramitiformis</name>
    <dbReference type="NCBI Taxonomy" id="36881"/>
    <lineage>
        <taxon>Eukaryota</taxon>
        <taxon>Viridiplantae</taxon>
        <taxon>Chlorophyta</taxon>
        <taxon>Pyramimonadophyceae</taxon>
        <taxon>Pyramimonadales</taxon>
        <taxon>Pyramimonadaceae</taxon>
        <taxon>Cymbomonas</taxon>
    </lineage>
</organism>
<gene>
    <name evidence="1" type="ORF">CYMTET_24915</name>
</gene>
<comment type="caution">
    <text evidence="1">The sequence shown here is derived from an EMBL/GenBank/DDBJ whole genome shotgun (WGS) entry which is preliminary data.</text>
</comment>